<dbReference type="InterPro" id="IPR035386">
    <property type="entry name" value="Arm-DNA-bind_5"/>
</dbReference>
<dbReference type="Gene3D" id="1.10.150.130">
    <property type="match status" value="1"/>
</dbReference>
<evidence type="ECO:0000313" key="6">
    <source>
        <dbReference type="Proteomes" id="UP000306229"/>
    </source>
</evidence>
<dbReference type="EMBL" id="CP040749">
    <property type="protein sequence ID" value="QCX39029.1"/>
    <property type="molecule type" value="Genomic_DNA"/>
</dbReference>
<dbReference type="PROSITE" id="PS51898">
    <property type="entry name" value="TYR_RECOMBINASE"/>
    <property type="match status" value="1"/>
</dbReference>
<proteinExistence type="inferred from homology"/>
<dbReference type="Gene3D" id="1.10.443.10">
    <property type="entry name" value="Intergrase catalytic core"/>
    <property type="match status" value="1"/>
</dbReference>
<evidence type="ECO:0000256" key="2">
    <source>
        <dbReference type="ARBA" id="ARBA00023125"/>
    </source>
</evidence>
<dbReference type="KEGG" id="fbe:FF125_11505"/>
<dbReference type="OrthoDB" id="1098628at2"/>
<dbReference type="Proteomes" id="UP000306229">
    <property type="component" value="Chromosome"/>
</dbReference>
<keyword evidence="6" id="KW-1185">Reference proteome</keyword>
<dbReference type="InterPro" id="IPR010998">
    <property type="entry name" value="Integrase_recombinase_N"/>
</dbReference>
<dbReference type="InterPro" id="IPR050090">
    <property type="entry name" value="Tyrosine_recombinase_XerCD"/>
</dbReference>
<dbReference type="RefSeq" id="WP_138949905.1">
    <property type="nucleotide sequence ID" value="NZ_CP040749.1"/>
</dbReference>
<dbReference type="Pfam" id="PF00589">
    <property type="entry name" value="Phage_integrase"/>
    <property type="match status" value="1"/>
</dbReference>
<evidence type="ECO:0000256" key="3">
    <source>
        <dbReference type="ARBA" id="ARBA00023172"/>
    </source>
</evidence>
<accession>A0A5B7TQ01</accession>
<dbReference type="GO" id="GO:0003677">
    <property type="term" value="F:DNA binding"/>
    <property type="evidence" value="ECO:0007669"/>
    <property type="project" value="UniProtKB-KW"/>
</dbReference>
<protein>
    <submittedName>
        <fullName evidence="5">Site-specific integrase</fullName>
    </submittedName>
</protein>
<sequence length="422" mass="49753">MQKNSTFGVIFFTRKSRSNLNELSIYARITVDGKRAEISLKRCIEVCNWDNSKARARGTSSNSRNLNKYLDQVYGQLLDCHRQLLEEFKIISAKSIKARYLGEDDQLKTLNELIRYHNTNMVSVLKAGTMKNYYTTERYLNKFLAQKLKADDIYLKQLNYRFIIDFEQFLRNYNPTTKRKTLTNNGVMKHLERFKKMINLAIKLEWLVKNPFSRFQLRFDKYDRQYLSQRELELIENTYFKSERLERVKDIFIFSCYTGLSYIDVKQLTIHQIVKGIDANFWIYTKREKTNETVKIPILPKALVIVEKYKVISKEIGSELLLPLYSNQKTNSYLKEIAKACGIRKNISFHVARHTFATTVLLSNGVPIETVSKLLGHTKLSTTQIYARVLEHKISEDIQNLMIRFENKKNKEIESNRSYRNS</sequence>
<dbReference type="Pfam" id="PF17293">
    <property type="entry name" value="Arm-DNA-bind_5"/>
    <property type="match status" value="1"/>
</dbReference>
<keyword evidence="3" id="KW-0233">DNA recombination</keyword>
<gene>
    <name evidence="5" type="ORF">FF125_11505</name>
</gene>
<dbReference type="CDD" id="cd01185">
    <property type="entry name" value="INTN1_C_like"/>
    <property type="match status" value="1"/>
</dbReference>
<feature type="domain" description="Tyr recombinase" evidence="4">
    <location>
        <begin position="222"/>
        <end position="403"/>
    </location>
</feature>
<dbReference type="GO" id="GO:0015074">
    <property type="term" value="P:DNA integration"/>
    <property type="evidence" value="ECO:0007669"/>
    <property type="project" value="InterPro"/>
</dbReference>
<evidence type="ECO:0000256" key="1">
    <source>
        <dbReference type="ARBA" id="ARBA00008857"/>
    </source>
</evidence>
<evidence type="ECO:0000259" key="4">
    <source>
        <dbReference type="PROSITE" id="PS51898"/>
    </source>
</evidence>
<dbReference type="SUPFAM" id="SSF56349">
    <property type="entry name" value="DNA breaking-rejoining enzymes"/>
    <property type="match status" value="1"/>
</dbReference>
<dbReference type="InterPro" id="IPR002104">
    <property type="entry name" value="Integrase_catalytic"/>
</dbReference>
<dbReference type="PANTHER" id="PTHR30349">
    <property type="entry name" value="PHAGE INTEGRASE-RELATED"/>
    <property type="match status" value="1"/>
</dbReference>
<reference evidence="5 6" key="1">
    <citation type="submission" date="2019-05" db="EMBL/GenBank/DDBJ databases">
        <title>Algicella ahnfeltiae gen. nov., sp. nov., a novel marine bacterium of the family Flavobacteriaceae isolated from a red alga.</title>
        <authorList>
            <person name="Nedashkovskaya O.I."/>
            <person name="Kukhlevskiy A.D."/>
            <person name="Kim S.-G."/>
            <person name="Zhukova N.V."/>
            <person name="Mikhailov V.V."/>
        </authorList>
    </citation>
    <scope>NUCLEOTIDE SEQUENCE [LARGE SCALE GENOMIC DNA]</scope>
    <source>
        <strain evidence="5 6">10Alg115</strain>
    </source>
</reference>
<dbReference type="InterPro" id="IPR025269">
    <property type="entry name" value="SAM-like_dom"/>
</dbReference>
<dbReference type="PANTHER" id="PTHR30349:SF64">
    <property type="entry name" value="PROPHAGE INTEGRASE INTD-RELATED"/>
    <property type="match status" value="1"/>
</dbReference>
<name>A0A5B7TQ01_9FLAO</name>
<comment type="similarity">
    <text evidence="1">Belongs to the 'phage' integrase family.</text>
</comment>
<dbReference type="InterPro" id="IPR013762">
    <property type="entry name" value="Integrase-like_cat_sf"/>
</dbReference>
<dbReference type="InterPro" id="IPR011010">
    <property type="entry name" value="DNA_brk_join_enz"/>
</dbReference>
<dbReference type="AlphaFoldDB" id="A0A5B7TQ01"/>
<evidence type="ECO:0000313" key="5">
    <source>
        <dbReference type="EMBL" id="QCX39029.1"/>
    </source>
</evidence>
<dbReference type="GO" id="GO:0006310">
    <property type="term" value="P:DNA recombination"/>
    <property type="evidence" value="ECO:0007669"/>
    <property type="project" value="UniProtKB-KW"/>
</dbReference>
<organism evidence="5 6">
    <name type="scientific">Aureibaculum algae</name>
    <dbReference type="NCBI Taxonomy" id="2584122"/>
    <lineage>
        <taxon>Bacteria</taxon>
        <taxon>Pseudomonadati</taxon>
        <taxon>Bacteroidota</taxon>
        <taxon>Flavobacteriia</taxon>
        <taxon>Flavobacteriales</taxon>
        <taxon>Flavobacteriaceae</taxon>
        <taxon>Aureibaculum</taxon>
    </lineage>
</organism>
<keyword evidence="2" id="KW-0238">DNA-binding</keyword>
<dbReference type="Pfam" id="PF13102">
    <property type="entry name" value="Phage_int_SAM_5"/>
    <property type="match status" value="1"/>
</dbReference>